<comment type="caution">
    <text evidence="1">The sequence shown here is derived from an EMBL/GenBank/DDBJ whole genome shotgun (WGS) entry which is preliminary data.</text>
</comment>
<dbReference type="AlphaFoldDB" id="A0A6N8HFS1"/>
<dbReference type="OrthoDB" id="894042at2"/>
<dbReference type="RefSeq" id="WP_157483827.1">
    <property type="nucleotide sequence ID" value="NZ_WOWP01000053.1"/>
</dbReference>
<sequence length="126" mass="14600">MRKALVYILISLISFNSLSIREFLKLPVLCQHYMEHKSVNNDISIMDFLSMHYWGTDLNDNDDNRDMQLPFKNIAHNVLTVVFLPQNLTATLTAVYIQPLVNRVTAYKNNLYSCLYYSSLIKPPAL</sequence>
<evidence type="ECO:0000313" key="1">
    <source>
        <dbReference type="EMBL" id="MUV04574.1"/>
    </source>
</evidence>
<gene>
    <name evidence="1" type="ORF">GN157_12725</name>
</gene>
<organism evidence="1 2">
    <name type="scientific">Flavobacterium rakeshii</name>
    <dbReference type="NCBI Taxonomy" id="1038845"/>
    <lineage>
        <taxon>Bacteria</taxon>
        <taxon>Pseudomonadati</taxon>
        <taxon>Bacteroidota</taxon>
        <taxon>Flavobacteriia</taxon>
        <taxon>Flavobacteriales</taxon>
        <taxon>Flavobacteriaceae</taxon>
        <taxon>Flavobacterium</taxon>
    </lineage>
</organism>
<keyword evidence="2" id="KW-1185">Reference proteome</keyword>
<reference evidence="1 2" key="1">
    <citation type="submission" date="2019-12" db="EMBL/GenBank/DDBJ databases">
        <authorList>
            <person name="Sun J.-Q."/>
        </authorList>
    </citation>
    <scope>NUCLEOTIDE SEQUENCE [LARGE SCALE GENOMIC DNA]</scope>
    <source>
        <strain evidence="1 2">JCM 17928</strain>
    </source>
</reference>
<proteinExistence type="predicted"/>
<evidence type="ECO:0000313" key="2">
    <source>
        <dbReference type="Proteomes" id="UP000433945"/>
    </source>
</evidence>
<dbReference type="EMBL" id="WOWP01000053">
    <property type="protein sequence ID" value="MUV04574.1"/>
    <property type="molecule type" value="Genomic_DNA"/>
</dbReference>
<accession>A0A6N8HFS1</accession>
<name>A0A6N8HFS1_9FLAO</name>
<protein>
    <submittedName>
        <fullName evidence="1">Uncharacterized protein</fullName>
    </submittedName>
</protein>
<dbReference type="Proteomes" id="UP000433945">
    <property type="component" value="Unassembled WGS sequence"/>
</dbReference>